<dbReference type="GO" id="GO:1904680">
    <property type="term" value="F:peptide transmembrane transporter activity"/>
    <property type="evidence" value="ECO:0007669"/>
    <property type="project" value="TreeGrafter"/>
</dbReference>
<dbReference type="PANTHER" id="PTHR30290">
    <property type="entry name" value="PERIPLASMIC BINDING COMPONENT OF ABC TRANSPORTER"/>
    <property type="match status" value="1"/>
</dbReference>
<dbReference type="STRING" id="662755.CRES_0955"/>
<dbReference type="EMBL" id="CP002857">
    <property type="protein sequence ID" value="AEI09311.1"/>
    <property type="molecule type" value="Genomic_DNA"/>
</dbReference>
<evidence type="ECO:0000313" key="3">
    <source>
        <dbReference type="EMBL" id="AEI09311.1"/>
    </source>
</evidence>
<evidence type="ECO:0000313" key="4">
    <source>
        <dbReference type="Proteomes" id="UP000000492"/>
    </source>
</evidence>
<dbReference type="eggNOG" id="COG0747">
    <property type="taxonomic scope" value="Bacteria"/>
</dbReference>
<keyword evidence="4" id="KW-1185">Reference proteome</keyword>
<reference evidence="3 4" key="1">
    <citation type="journal article" date="2012" name="BMC Genomics">
        <title>Complete genome sequence, lifestyle, and multi-drug resistance of the human pathogen Corynebacterium resistens DSM 45100 isolated from blood samples of a leukemia patient.</title>
        <authorList>
            <person name="Schroder J."/>
            <person name="Maus I."/>
            <person name="Meyer K."/>
            <person name="Wordemann S."/>
            <person name="Blom J."/>
            <person name="Jaenicke S."/>
            <person name="Schneider J."/>
            <person name="Trost E."/>
            <person name="Tauch A."/>
        </authorList>
    </citation>
    <scope>NUCLEOTIDE SEQUENCE [LARGE SCALE GENOMIC DNA]</scope>
    <source>
        <strain evidence="4">DSM 45100 / JCM 12819 / CCUG 50093 / GTC 2026 / SICGH 158</strain>
    </source>
</reference>
<dbReference type="KEGG" id="crd:CRES_0955"/>
<gene>
    <name evidence="3" type="ordered locus">CRES_0955</name>
</gene>
<organism evidence="3 4">
    <name type="scientific">Corynebacterium resistens (strain DSM 45100 / JCM 12819 / GTC 2026 / SICGH 158)</name>
    <dbReference type="NCBI Taxonomy" id="662755"/>
    <lineage>
        <taxon>Bacteria</taxon>
        <taxon>Bacillati</taxon>
        <taxon>Actinomycetota</taxon>
        <taxon>Actinomycetes</taxon>
        <taxon>Mycobacteriales</taxon>
        <taxon>Corynebacteriaceae</taxon>
        <taxon>Corynebacterium</taxon>
    </lineage>
</organism>
<dbReference type="Pfam" id="PF00496">
    <property type="entry name" value="SBP_bac_5"/>
    <property type="match status" value="1"/>
</dbReference>
<dbReference type="PANTHER" id="PTHR30290:SF65">
    <property type="entry name" value="MONOACYL PHOSPHATIDYLINOSITOL TETRAMANNOSIDE-BINDING PROTEIN LPQW-RELATED"/>
    <property type="match status" value="1"/>
</dbReference>
<proteinExistence type="predicted"/>
<dbReference type="Gene3D" id="3.10.105.10">
    <property type="entry name" value="Dipeptide-binding Protein, Domain 3"/>
    <property type="match status" value="1"/>
</dbReference>
<dbReference type="Proteomes" id="UP000000492">
    <property type="component" value="Chromosome"/>
</dbReference>
<dbReference type="HOGENOM" id="CLU_017028_11_1_11"/>
<dbReference type="InterPro" id="IPR039424">
    <property type="entry name" value="SBP_5"/>
</dbReference>
<evidence type="ECO:0000256" key="1">
    <source>
        <dbReference type="SAM" id="MobiDB-lite"/>
    </source>
</evidence>
<feature type="domain" description="Solute-binding protein family 5" evidence="2">
    <location>
        <begin position="165"/>
        <end position="525"/>
    </location>
</feature>
<dbReference type="CDD" id="cd08501">
    <property type="entry name" value="PBP2_Lpqw"/>
    <property type="match status" value="1"/>
</dbReference>
<dbReference type="InterPro" id="IPR000914">
    <property type="entry name" value="SBP_5_dom"/>
</dbReference>
<name>F8E1P4_CORRG</name>
<accession>F8E1P4</accession>
<protein>
    <submittedName>
        <fullName evidence="3">ABC transport system substrate-binding protein</fullName>
    </submittedName>
</protein>
<evidence type="ECO:0000259" key="2">
    <source>
        <dbReference type="Pfam" id="PF00496"/>
    </source>
</evidence>
<dbReference type="GO" id="GO:0015833">
    <property type="term" value="P:peptide transport"/>
    <property type="evidence" value="ECO:0007669"/>
    <property type="project" value="TreeGrafter"/>
</dbReference>
<dbReference type="SUPFAM" id="SSF53850">
    <property type="entry name" value="Periplasmic binding protein-like II"/>
    <property type="match status" value="1"/>
</dbReference>
<feature type="region of interest" description="Disordered" evidence="1">
    <location>
        <begin position="75"/>
        <end position="106"/>
    </location>
</feature>
<dbReference type="Gene3D" id="3.40.190.10">
    <property type="entry name" value="Periplasmic binding protein-like II"/>
    <property type="match status" value="1"/>
</dbReference>
<sequence>MNLRLVLLWRYGPCRPRRTPVHPDVWAHSTQQRDKRSEIMKITNTRGLGRTHTRHAAIAAIAVASLTLAACGGGGNGGEKKKGEGSTNESVAASDYNPKGRDELKDGGELVLPADEISDQQNPFHGDGTLYTKNVWDMYNPQVVLFDDKGNLKPNKDYVTDIKDEEKDGKTVVTYTINDAAQYNDGTPIDWKTFENTWKANNGENKEYSPSSTDGYELIESVKKGDSDRQAVVTFKQKYPWWGGLFNQLLPIQVKDATQFNNDYIKKLHPEWGAGPFKVEKVDFNRGEVSFVRNDKWWGEPAKLERIVMRQMEDTASLNALKAGEIDAAGVRTRERYAVAKQMGDKVKIRTAMRPSNYLQMLNAKAPNLGDIKVREAIMTGIDRAQLAEIRFNGLDYSEPLPGSFALFGTQEGYKDNFGEVVKFDPEKAKKLLEEAGWKEGSNGIREKGGKPLSLRYTLTGDNQTMKASASALQKMMKDIGVDLKIEERPSADFSKIVTNRDFDIFGMGFNSSDPFGVAYFGQTYMSNSELNRSGTGTKEFDKKIRELQKIGDEKKQIERANELEKEAFKQYGIMPYANGPDIIAVKPGLANYGPKGFATIPVQDIGWEK</sequence>
<dbReference type="AlphaFoldDB" id="F8E1P4"/>